<gene>
    <name evidence="2" type="ORF">AAG570_009156</name>
</gene>
<reference evidence="2 3" key="1">
    <citation type="submission" date="2024-07" db="EMBL/GenBank/DDBJ databases">
        <title>Chromosome-level genome assembly of the water stick insect Ranatra chinensis (Heteroptera: Nepidae).</title>
        <authorList>
            <person name="Liu X."/>
        </authorList>
    </citation>
    <scope>NUCLEOTIDE SEQUENCE [LARGE SCALE GENOMIC DNA]</scope>
    <source>
        <strain evidence="2">Cailab_2021Rc</strain>
        <tissue evidence="2">Muscle</tissue>
    </source>
</reference>
<organism evidence="2 3">
    <name type="scientific">Ranatra chinensis</name>
    <dbReference type="NCBI Taxonomy" id="642074"/>
    <lineage>
        <taxon>Eukaryota</taxon>
        <taxon>Metazoa</taxon>
        <taxon>Ecdysozoa</taxon>
        <taxon>Arthropoda</taxon>
        <taxon>Hexapoda</taxon>
        <taxon>Insecta</taxon>
        <taxon>Pterygota</taxon>
        <taxon>Neoptera</taxon>
        <taxon>Paraneoptera</taxon>
        <taxon>Hemiptera</taxon>
        <taxon>Heteroptera</taxon>
        <taxon>Panheteroptera</taxon>
        <taxon>Nepomorpha</taxon>
        <taxon>Nepidae</taxon>
        <taxon>Ranatrinae</taxon>
        <taxon>Ranatra</taxon>
    </lineage>
</organism>
<evidence type="ECO:0000256" key="1">
    <source>
        <dbReference type="SAM" id="MobiDB-lite"/>
    </source>
</evidence>
<dbReference type="EMBL" id="JBFDAA010000003">
    <property type="protein sequence ID" value="KAL1139095.1"/>
    <property type="molecule type" value="Genomic_DNA"/>
</dbReference>
<feature type="compositionally biased region" description="Basic and acidic residues" evidence="1">
    <location>
        <begin position="297"/>
        <end position="306"/>
    </location>
</feature>
<dbReference type="Proteomes" id="UP001558652">
    <property type="component" value="Unassembled WGS sequence"/>
</dbReference>
<accession>A0ABD0YT04</accession>
<sequence>MRQGERVAPDKAGTIRIRTGRLYICLLVGLSGQADGQLLGGYLGGGWLRGPMAVLADSPLYVADTLAKVPLLLVPQADVTILRDAHITAFSPTRPVVTCQVSKYSMDATPAVRVELERPVVVNGAEAMVGFPAEVSVALGGLRVSVPVGALIAPVHQLAGTHVLRVLYAVPTSPLFLQYPFVSPFSYLFRPFPDMMDDKKVTGVAMPEKKPTMTGIGAQEEGRPVISVLEFPTELARPQSLFYQPPLDEGEDELGNRGPPEAVVPAGIVQSTQPHSYLTPFLNSKESPFLQSLRDQANADKNKDDPESTGVEAL</sequence>
<proteinExistence type="predicted"/>
<evidence type="ECO:0000313" key="2">
    <source>
        <dbReference type="EMBL" id="KAL1139095.1"/>
    </source>
</evidence>
<comment type="caution">
    <text evidence="2">The sequence shown here is derived from an EMBL/GenBank/DDBJ whole genome shotgun (WGS) entry which is preliminary data.</text>
</comment>
<protein>
    <submittedName>
        <fullName evidence="2">Uncharacterized protein</fullName>
    </submittedName>
</protein>
<feature type="region of interest" description="Disordered" evidence="1">
    <location>
        <begin position="288"/>
        <end position="314"/>
    </location>
</feature>
<dbReference type="AlphaFoldDB" id="A0ABD0YT04"/>
<name>A0ABD0YT04_9HEMI</name>
<keyword evidence="3" id="KW-1185">Reference proteome</keyword>
<evidence type="ECO:0000313" key="3">
    <source>
        <dbReference type="Proteomes" id="UP001558652"/>
    </source>
</evidence>
<feature type="region of interest" description="Disordered" evidence="1">
    <location>
        <begin position="243"/>
        <end position="263"/>
    </location>
</feature>